<evidence type="ECO:0000256" key="1">
    <source>
        <dbReference type="SAM" id="Phobius"/>
    </source>
</evidence>
<dbReference type="EMBL" id="QJUM01000019">
    <property type="protein sequence ID" value="TBV03557.1"/>
    <property type="molecule type" value="Genomic_DNA"/>
</dbReference>
<dbReference type="CDD" id="cd01949">
    <property type="entry name" value="GGDEF"/>
    <property type="match status" value="1"/>
</dbReference>
<dbReference type="PROSITE" id="PS50887">
    <property type="entry name" value="GGDEF"/>
    <property type="match status" value="1"/>
</dbReference>
<keyword evidence="1" id="KW-1133">Transmembrane helix</keyword>
<dbReference type="Pfam" id="PF00990">
    <property type="entry name" value="GGDEF"/>
    <property type="match status" value="1"/>
</dbReference>
<keyword evidence="1" id="KW-0472">Membrane</keyword>
<reference evidence="3 4" key="1">
    <citation type="submission" date="2018-06" db="EMBL/GenBank/DDBJ databases">
        <title>Three novel Pseudomonas species isolated from symptomatic oak.</title>
        <authorList>
            <person name="Bueno-Gonzalez V."/>
            <person name="Brady C."/>
        </authorList>
    </citation>
    <scope>NUCLEOTIDE SEQUENCE [LARGE SCALE GENOMIC DNA]</scope>
    <source>
        <strain evidence="3 4">P26B</strain>
    </source>
</reference>
<gene>
    <name evidence="3" type="ORF">DNK34_16590</name>
</gene>
<dbReference type="SMART" id="SM00267">
    <property type="entry name" value="GGDEF"/>
    <property type="match status" value="1"/>
</dbReference>
<comment type="caution">
    <text evidence="3">The sequence shown here is derived from an EMBL/GenBank/DDBJ whole genome shotgun (WGS) entry which is preliminary data.</text>
</comment>
<accession>A0ABY1Z4J7</accession>
<sequence>MTDSPHLPTYVRRIVYLLLAALLAIQVIVYQVGLRSHRALAEETLRGQLDSTAQVFEQLLELRHRQLAQSAAVLASDYGFKEAIAVGERATVESMLEQHGHGIQADIALLNTRDRQLIASVPSELQQVDVAALLKAAAQAGGSDQPLRIEMLRSQGGALYQLIHSVVNMPTPQADLTLGFAIDDAFAEHLKRITGSEFVFLSRGENGAWQLHGSTLDSPLAQLLSNPAALLDGTFWSLPDADGDHLMRSTILEHADALGASEVLVLMGKSLRQAMTPYAGIERLQRYLIGASLLLAALAALLVTRRLPWPRSAVARQDPLTGLPDRHVLDQRIERALNGQRHDSFVLMMIDLDQVKRLDDRYGRAAGDTVLKVTAQRLRRLLRRIDTPVRLGDDQFAVLLPGIDRATAIRLSDRIEQRLGAPIAFQQHRLRVDVGIGIAVAPEDGDNASELLRVAAEEMSADQAQRLDGTS</sequence>
<protein>
    <recommendedName>
        <fullName evidence="2">GGDEF domain-containing protein</fullName>
    </recommendedName>
</protein>
<dbReference type="InterPro" id="IPR029787">
    <property type="entry name" value="Nucleotide_cyclase"/>
</dbReference>
<dbReference type="InterPro" id="IPR043128">
    <property type="entry name" value="Rev_trsase/Diguanyl_cyclase"/>
</dbReference>
<dbReference type="RefSeq" id="WP_131176056.1">
    <property type="nucleotide sequence ID" value="NZ_QJUM01000019.1"/>
</dbReference>
<feature type="domain" description="GGDEF" evidence="2">
    <location>
        <begin position="343"/>
        <end position="471"/>
    </location>
</feature>
<evidence type="ECO:0000313" key="4">
    <source>
        <dbReference type="Proteomes" id="UP000291334"/>
    </source>
</evidence>
<proteinExistence type="predicted"/>
<dbReference type="PANTHER" id="PTHR46663">
    <property type="entry name" value="DIGUANYLATE CYCLASE DGCT-RELATED"/>
    <property type="match status" value="1"/>
</dbReference>
<keyword evidence="4" id="KW-1185">Reference proteome</keyword>
<organism evidence="3 4">
    <name type="scientific">Phytopseudomonas dryadis</name>
    <dbReference type="NCBI Taxonomy" id="2487520"/>
    <lineage>
        <taxon>Bacteria</taxon>
        <taxon>Pseudomonadati</taxon>
        <taxon>Pseudomonadota</taxon>
        <taxon>Gammaproteobacteria</taxon>
        <taxon>Pseudomonadales</taxon>
        <taxon>Pseudomonadaceae</taxon>
        <taxon>Phytopseudomonas</taxon>
    </lineage>
</organism>
<dbReference type="InterPro" id="IPR052163">
    <property type="entry name" value="DGC-Regulatory_Protein"/>
</dbReference>
<dbReference type="SUPFAM" id="SSF55073">
    <property type="entry name" value="Nucleotide cyclase"/>
    <property type="match status" value="1"/>
</dbReference>
<keyword evidence="1" id="KW-0812">Transmembrane</keyword>
<dbReference type="NCBIfam" id="TIGR00254">
    <property type="entry name" value="GGDEF"/>
    <property type="match status" value="1"/>
</dbReference>
<dbReference type="InterPro" id="IPR000160">
    <property type="entry name" value="GGDEF_dom"/>
</dbReference>
<name>A0ABY1Z4J7_9GAMM</name>
<evidence type="ECO:0000259" key="2">
    <source>
        <dbReference type="PROSITE" id="PS50887"/>
    </source>
</evidence>
<feature type="transmembrane region" description="Helical" evidence="1">
    <location>
        <begin position="14"/>
        <end position="33"/>
    </location>
</feature>
<dbReference type="PANTHER" id="PTHR46663:SF2">
    <property type="entry name" value="GGDEF DOMAIN-CONTAINING PROTEIN"/>
    <property type="match status" value="1"/>
</dbReference>
<dbReference type="Gene3D" id="3.30.70.270">
    <property type="match status" value="1"/>
</dbReference>
<evidence type="ECO:0000313" key="3">
    <source>
        <dbReference type="EMBL" id="TBV03557.1"/>
    </source>
</evidence>
<dbReference type="Proteomes" id="UP000291334">
    <property type="component" value="Unassembled WGS sequence"/>
</dbReference>